<evidence type="ECO:0000256" key="3">
    <source>
        <dbReference type="ARBA" id="ARBA00022589"/>
    </source>
</evidence>
<keyword evidence="5" id="KW-0012">Acyltransferase</keyword>
<comment type="subunit">
    <text evidence="2">Monomer.</text>
</comment>
<evidence type="ECO:0000313" key="7">
    <source>
        <dbReference type="Proteomes" id="UP001161247"/>
    </source>
</evidence>
<reference evidence="6" key="1">
    <citation type="submission" date="2023-03" db="EMBL/GenBank/DDBJ databases">
        <authorList>
            <person name="Julca I."/>
        </authorList>
    </citation>
    <scope>NUCLEOTIDE SEQUENCE</scope>
</reference>
<accession>A0AAV1E277</accession>
<keyword evidence="3" id="KW-0017">Alkaloid metabolism</keyword>
<protein>
    <submittedName>
        <fullName evidence="6">OLC1v1013580C1</fullName>
    </submittedName>
</protein>
<keyword evidence="7" id="KW-1185">Reference proteome</keyword>
<dbReference type="GO" id="GO:0016746">
    <property type="term" value="F:acyltransferase activity"/>
    <property type="evidence" value="ECO:0007669"/>
    <property type="project" value="UniProtKB-KW"/>
</dbReference>
<dbReference type="PANTHER" id="PTHR31623:SF110">
    <property type="entry name" value="VINORINE SYNTHASE-LIKE"/>
    <property type="match status" value="1"/>
</dbReference>
<dbReference type="AlphaFoldDB" id="A0AAV1E277"/>
<gene>
    <name evidence="6" type="ORF">OLC1_LOCUS20134</name>
</gene>
<sequence>MVAITIEITSKEWIKPSSPTPHEKKHHKLSFIDQFQPPIYVPLIFFYPKDDSSSSSSSHQPTRYHLLKQSLSDALTKFNHLAGRITGNLSVHCNDLGALLVEAKVQTALSEAAKNIPVAQLNEFLPIEPYASPNDDEIPLLAVQISSFECGGTAVGVCISHKIADISSLMNFVNYWSALSRGGNSNTSVQPIFDIPSKLFPPVPEDSAFPNYINVEKKLICKRFMFDKERLSELKKHASLDEFYGLEVKNPTRVEALSAFIWKQIINASRAKGETKSVYVASQTVNLRSRMKSLKYDSNLFGNVFVYSLASLTSWPLGNQLHELVWMFRTAIRRINDDYINLVRSGVPYLNAFYKPGGILSNPEEVQVCKFTSWCRLGAYEVDFGWGKPITVSTVAPEIKNGVILLSTKGDEGIEAWITMAEDEMAFLSDELLSLETNSLP</sequence>
<comment type="similarity">
    <text evidence="1">Belongs to the plant acyltransferase family.</text>
</comment>
<evidence type="ECO:0000256" key="2">
    <source>
        <dbReference type="ARBA" id="ARBA00011245"/>
    </source>
</evidence>
<dbReference type="PANTHER" id="PTHR31623">
    <property type="entry name" value="F21J9.9"/>
    <property type="match status" value="1"/>
</dbReference>
<dbReference type="Pfam" id="PF02458">
    <property type="entry name" value="Transferase"/>
    <property type="match status" value="1"/>
</dbReference>
<dbReference type="Proteomes" id="UP001161247">
    <property type="component" value="Chromosome 7"/>
</dbReference>
<organism evidence="6 7">
    <name type="scientific">Oldenlandia corymbosa var. corymbosa</name>
    <dbReference type="NCBI Taxonomy" id="529605"/>
    <lineage>
        <taxon>Eukaryota</taxon>
        <taxon>Viridiplantae</taxon>
        <taxon>Streptophyta</taxon>
        <taxon>Embryophyta</taxon>
        <taxon>Tracheophyta</taxon>
        <taxon>Spermatophyta</taxon>
        <taxon>Magnoliopsida</taxon>
        <taxon>eudicotyledons</taxon>
        <taxon>Gunneridae</taxon>
        <taxon>Pentapetalae</taxon>
        <taxon>asterids</taxon>
        <taxon>lamiids</taxon>
        <taxon>Gentianales</taxon>
        <taxon>Rubiaceae</taxon>
        <taxon>Rubioideae</taxon>
        <taxon>Spermacoceae</taxon>
        <taxon>Hedyotis-Oldenlandia complex</taxon>
        <taxon>Oldenlandia</taxon>
    </lineage>
</organism>
<proteinExistence type="inferred from homology"/>
<evidence type="ECO:0000256" key="1">
    <source>
        <dbReference type="ARBA" id="ARBA00009861"/>
    </source>
</evidence>
<evidence type="ECO:0000256" key="4">
    <source>
        <dbReference type="ARBA" id="ARBA00022679"/>
    </source>
</evidence>
<dbReference type="GO" id="GO:0009820">
    <property type="term" value="P:alkaloid metabolic process"/>
    <property type="evidence" value="ECO:0007669"/>
    <property type="project" value="UniProtKB-KW"/>
</dbReference>
<dbReference type="EMBL" id="OX459124">
    <property type="protein sequence ID" value="CAI9113053.1"/>
    <property type="molecule type" value="Genomic_DNA"/>
</dbReference>
<dbReference type="InterPro" id="IPR023213">
    <property type="entry name" value="CAT-like_dom_sf"/>
</dbReference>
<name>A0AAV1E277_OLDCO</name>
<evidence type="ECO:0000256" key="5">
    <source>
        <dbReference type="ARBA" id="ARBA00023315"/>
    </source>
</evidence>
<evidence type="ECO:0000313" key="6">
    <source>
        <dbReference type="EMBL" id="CAI9113053.1"/>
    </source>
</evidence>
<dbReference type="Gene3D" id="3.30.559.10">
    <property type="entry name" value="Chloramphenicol acetyltransferase-like domain"/>
    <property type="match status" value="2"/>
</dbReference>
<keyword evidence="4" id="KW-0808">Transferase</keyword>